<keyword evidence="9" id="KW-0133">Cell shape</keyword>
<dbReference type="InterPro" id="IPR002137">
    <property type="entry name" value="Beta-lactam_class-D_AS"/>
</dbReference>
<feature type="transmembrane region" description="Helical" evidence="17">
    <location>
        <begin position="38"/>
        <end position="61"/>
    </location>
</feature>
<evidence type="ECO:0000256" key="16">
    <source>
        <dbReference type="RuleBase" id="RU361140"/>
    </source>
</evidence>
<dbReference type="GO" id="GO:0046677">
    <property type="term" value="P:response to antibiotic"/>
    <property type="evidence" value="ECO:0007669"/>
    <property type="project" value="UniProtKB-UniRule"/>
</dbReference>
<evidence type="ECO:0000259" key="18">
    <source>
        <dbReference type="Pfam" id="PF00905"/>
    </source>
</evidence>
<dbReference type="SUPFAM" id="SSF56601">
    <property type="entry name" value="beta-lactamase/transpeptidase-like"/>
    <property type="match status" value="1"/>
</dbReference>
<keyword evidence="11 17" id="KW-1133">Transmembrane helix</keyword>
<protein>
    <recommendedName>
        <fullName evidence="4 16">Beta-lactamase</fullName>
        <ecNumber evidence="4 16">3.5.2.6</ecNumber>
    </recommendedName>
</protein>
<feature type="active site" description="Acyl-ester intermediate" evidence="15">
    <location>
        <position position="293"/>
    </location>
</feature>
<dbReference type="Gene3D" id="3.40.710.10">
    <property type="entry name" value="DD-peptidase/beta-lactamase superfamily"/>
    <property type="match status" value="1"/>
</dbReference>
<comment type="similarity">
    <text evidence="3 16">Belongs to the class-D beta-lactamase family.</text>
</comment>
<evidence type="ECO:0000256" key="15">
    <source>
        <dbReference type="PIRSR" id="PIRSR602137-50"/>
    </source>
</evidence>
<keyword evidence="13 16" id="KW-0046">Antibiotic resistance</keyword>
<accession>A0A2H0NID8</accession>
<evidence type="ECO:0000256" key="10">
    <source>
        <dbReference type="ARBA" id="ARBA00022984"/>
    </source>
</evidence>
<dbReference type="InterPro" id="IPR050515">
    <property type="entry name" value="Beta-lactam/transpept"/>
</dbReference>
<name>A0A2H0NID8_9BACT</name>
<dbReference type="Pfam" id="PF03717">
    <property type="entry name" value="PBP_dimer"/>
    <property type="match status" value="1"/>
</dbReference>
<dbReference type="Pfam" id="PF00905">
    <property type="entry name" value="Transpeptidase"/>
    <property type="match status" value="1"/>
</dbReference>
<feature type="domain" description="Penicillin-binding protein transpeptidase" evidence="18">
    <location>
        <begin position="237"/>
        <end position="583"/>
    </location>
</feature>
<gene>
    <name evidence="20" type="ORF">COV53_01935</name>
</gene>
<evidence type="ECO:0000256" key="9">
    <source>
        <dbReference type="ARBA" id="ARBA00022960"/>
    </source>
</evidence>
<dbReference type="InterPro" id="IPR036138">
    <property type="entry name" value="PBP_dimer_sf"/>
</dbReference>
<keyword evidence="7" id="KW-0732">Signal</keyword>
<evidence type="ECO:0000256" key="6">
    <source>
        <dbReference type="ARBA" id="ARBA00022692"/>
    </source>
</evidence>
<feature type="domain" description="Penicillin-binding protein dimerisation" evidence="19">
    <location>
        <begin position="125"/>
        <end position="204"/>
    </location>
</feature>
<dbReference type="AlphaFoldDB" id="A0A2H0NID8"/>
<evidence type="ECO:0000256" key="5">
    <source>
        <dbReference type="ARBA" id="ARBA00022475"/>
    </source>
</evidence>
<dbReference type="EMBL" id="PCWS01000043">
    <property type="protein sequence ID" value="PIR08643.1"/>
    <property type="molecule type" value="Genomic_DNA"/>
</dbReference>
<proteinExistence type="inferred from homology"/>
<dbReference type="EC" id="3.5.2.6" evidence="4 16"/>
<dbReference type="InterPro" id="IPR001460">
    <property type="entry name" value="PCN-bd_Tpept"/>
</dbReference>
<dbReference type="GO" id="GO:0071555">
    <property type="term" value="P:cell wall organization"/>
    <property type="evidence" value="ECO:0007669"/>
    <property type="project" value="UniProtKB-KW"/>
</dbReference>
<dbReference type="Gene3D" id="3.90.1310.10">
    <property type="entry name" value="Penicillin-binding protein 2a (Domain 2)"/>
    <property type="match status" value="1"/>
</dbReference>
<dbReference type="GO" id="GO:0008658">
    <property type="term" value="F:penicillin binding"/>
    <property type="evidence" value="ECO:0007669"/>
    <property type="project" value="InterPro"/>
</dbReference>
<dbReference type="GO" id="GO:0005886">
    <property type="term" value="C:plasma membrane"/>
    <property type="evidence" value="ECO:0007669"/>
    <property type="project" value="UniProtKB-SubCell"/>
</dbReference>
<dbReference type="PROSITE" id="PS00337">
    <property type="entry name" value="BETA_LACTAMASE_D"/>
    <property type="match status" value="1"/>
</dbReference>
<dbReference type="GO" id="GO:0008800">
    <property type="term" value="F:beta-lactamase activity"/>
    <property type="evidence" value="ECO:0007669"/>
    <property type="project" value="UniProtKB-UniRule"/>
</dbReference>
<dbReference type="GO" id="GO:0071972">
    <property type="term" value="F:peptidoglycan L,D-transpeptidase activity"/>
    <property type="evidence" value="ECO:0007669"/>
    <property type="project" value="TreeGrafter"/>
</dbReference>
<evidence type="ECO:0000256" key="14">
    <source>
        <dbReference type="ARBA" id="ARBA00023316"/>
    </source>
</evidence>
<keyword evidence="6 17" id="KW-0812">Transmembrane</keyword>
<comment type="catalytic activity">
    <reaction evidence="16">
        <text>a beta-lactam + H2O = a substituted beta-amino acid</text>
        <dbReference type="Rhea" id="RHEA:20401"/>
        <dbReference type="ChEBI" id="CHEBI:15377"/>
        <dbReference type="ChEBI" id="CHEBI:35627"/>
        <dbReference type="ChEBI" id="CHEBI:140347"/>
        <dbReference type="EC" id="3.5.2.6"/>
    </reaction>
</comment>
<sequence length="588" mass="64909">MGYQFGDLFSEGLVRSIKRRNVLSDKVYGSSPSPVARFIFFVFILVFGLGILLIKLIDVTLVEGARYRRLSVGNRIKEVKITAPRGIIYDRQVQALVRNIPTFILPGKETFFENKPVSISGELIESVAREYVDKDLYAHLIGYTGEISKEELDANNSEEGSKIKYVIGDIVGKMGIEKAYDWQLKGIDGKQMYEVDALGNIIRVLGRIEPVAGKNITLSIDAELQKLAKEEMTGRKGAVVATDPKTGEIMVYYSSPSFDPNKFVRGGDINEYLADPDQPLFDRVITGQYPPGSTFKIVSAIAALETGTIDSKTQIEDIGILKVGDFSFGNWYFNQYGRKEGFLNIVGAIRRSNDIFFYKLGEMVGITKIAEWAGKLGIGRKLGIDLPGEAEGLMPNPEWRKRIKGEDWYLGNTYHIAIGQGDILMTPLQVNALTNVIADNGQLCKPKLLLTGNMFSQKDSQCEKLGISSETIKIVKEGMKEACQTGGTAWPLFNFKIENSRLGIDGVNFLESFESTMSARKMVEVVTACKTGTSEFGDPKGKTHAWFTIFAPVSDPQISVTVLVEGGGEGSSVAAPIAKKILEAWFKR</sequence>
<evidence type="ECO:0000256" key="11">
    <source>
        <dbReference type="ARBA" id="ARBA00022989"/>
    </source>
</evidence>
<dbReference type="GO" id="GO:0017001">
    <property type="term" value="P:antibiotic catabolic process"/>
    <property type="evidence" value="ECO:0007669"/>
    <property type="project" value="InterPro"/>
</dbReference>
<keyword evidence="5" id="KW-1003">Cell membrane</keyword>
<dbReference type="PANTHER" id="PTHR30627">
    <property type="entry name" value="PEPTIDOGLYCAN D,D-TRANSPEPTIDASE"/>
    <property type="match status" value="1"/>
</dbReference>
<keyword evidence="8 16" id="KW-0378">Hydrolase</keyword>
<reference evidence="20 21" key="1">
    <citation type="submission" date="2017-09" db="EMBL/GenBank/DDBJ databases">
        <title>Depth-based differentiation of microbial function through sediment-hosted aquifers and enrichment of novel symbionts in the deep terrestrial subsurface.</title>
        <authorList>
            <person name="Probst A.J."/>
            <person name="Ladd B."/>
            <person name="Jarett J.K."/>
            <person name="Geller-Mcgrath D.E."/>
            <person name="Sieber C.M."/>
            <person name="Emerson J.B."/>
            <person name="Anantharaman K."/>
            <person name="Thomas B.C."/>
            <person name="Malmstrom R."/>
            <person name="Stieglmeier M."/>
            <person name="Klingl A."/>
            <person name="Woyke T."/>
            <person name="Ryan C.M."/>
            <person name="Banfield J.F."/>
        </authorList>
    </citation>
    <scope>NUCLEOTIDE SEQUENCE [LARGE SCALE GENOMIC DNA]</scope>
    <source>
        <strain evidence="20">CG11_big_fil_rev_8_21_14_0_20_37_11</strain>
    </source>
</reference>
<evidence type="ECO:0000256" key="17">
    <source>
        <dbReference type="SAM" id="Phobius"/>
    </source>
</evidence>
<evidence type="ECO:0000256" key="3">
    <source>
        <dbReference type="ARBA" id="ARBA00007898"/>
    </source>
</evidence>
<feature type="modified residue" description="N6-carboxylysine" evidence="15">
    <location>
        <position position="296"/>
    </location>
</feature>
<dbReference type="GO" id="GO:0008360">
    <property type="term" value="P:regulation of cell shape"/>
    <property type="evidence" value="ECO:0007669"/>
    <property type="project" value="UniProtKB-KW"/>
</dbReference>
<comment type="subcellular location">
    <subcellularLocation>
        <location evidence="2">Cell membrane</location>
    </subcellularLocation>
    <subcellularLocation>
        <location evidence="1">Membrane</location>
        <topology evidence="1">Single-pass membrane protein</topology>
    </subcellularLocation>
</comment>
<dbReference type="GO" id="GO:0009252">
    <property type="term" value="P:peptidoglycan biosynthetic process"/>
    <property type="evidence" value="ECO:0007669"/>
    <property type="project" value="UniProtKB-KW"/>
</dbReference>
<comment type="caution">
    <text evidence="20">The sequence shown here is derived from an EMBL/GenBank/DDBJ whole genome shotgun (WGS) entry which is preliminary data.</text>
</comment>
<evidence type="ECO:0000259" key="19">
    <source>
        <dbReference type="Pfam" id="PF03717"/>
    </source>
</evidence>
<dbReference type="Proteomes" id="UP000230707">
    <property type="component" value="Unassembled WGS sequence"/>
</dbReference>
<evidence type="ECO:0000256" key="2">
    <source>
        <dbReference type="ARBA" id="ARBA00004236"/>
    </source>
</evidence>
<dbReference type="PANTHER" id="PTHR30627:SF2">
    <property type="entry name" value="PEPTIDOGLYCAN D,D-TRANSPEPTIDASE MRDA"/>
    <property type="match status" value="1"/>
</dbReference>
<evidence type="ECO:0000313" key="21">
    <source>
        <dbReference type="Proteomes" id="UP000230707"/>
    </source>
</evidence>
<keyword evidence="12 17" id="KW-0472">Membrane</keyword>
<evidence type="ECO:0000256" key="4">
    <source>
        <dbReference type="ARBA" id="ARBA00012865"/>
    </source>
</evidence>
<evidence type="ECO:0000313" key="20">
    <source>
        <dbReference type="EMBL" id="PIR08643.1"/>
    </source>
</evidence>
<organism evidence="20 21">
    <name type="scientific">Candidatus Gottesmanbacteria bacterium CG11_big_fil_rev_8_21_14_0_20_37_11</name>
    <dbReference type="NCBI Taxonomy" id="1974575"/>
    <lineage>
        <taxon>Bacteria</taxon>
        <taxon>Candidatus Gottesmaniibacteriota</taxon>
    </lineage>
</organism>
<keyword evidence="14" id="KW-0961">Cell wall biogenesis/degradation</keyword>
<dbReference type="InterPro" id="IPR012338">
    <property type="entry name" value="Beta-lactam/transpept-like"/>
</dbReference>
<dbReference type="InterPro" id="IPR005311">
    <property type="entry name" value="PBP_dimer"/>
</dbReference>
<dbReference type="SUPFAM" id="SSF56519">
    <property type="entry name" value="Penicillin binding protein dimerisation domain"/>
    <property type="match status" value="1"/>
</dbReference>
<evidence type="ECO:0000256" key="8">
    <source>
        <dbReference type="ARBA" id="ARBA00022801"/>
    </source>
</evidence>
<evidence type="ECO:0000256" key="1">
    <source>
        <dbReference type="ARBA" id="ARBA00004167"/>
    </source>
</evidence>
<evidence type="ECO:0000256" key="7">
    <source>
        <dbReference type="ARBA" id="ARBA00022729"/>
    </source>
</evidence>
<keyword evidence="10" id="KW-0573">Peptidoglycan synthesis</keyword>
<evidence type="ECO:0000256" key="13">
    <source>
        <dbReference type="ARBA" id="ARBA00023251"/>
    </source>
</evidence>
<evidence type="ECO:0000256" key="12">
    <source>
        <dbReference type="ARBA" id="ARBA00023136"/>
    </source>
</evidence>